<name>A0A0E9SAD8_ANGAN</name>
<reference evidence="1" key="2">
    <citation type="journal article" date="2015" name="Fish Shellfish Immunol.">
        <title>Early steps in the European eel (Anguilla anguilla)-Vibrio vulnificus interaction in the gills: Role of the RtxA13 toxin.</title>
        <authorList>
            <person name="Callol A."/>
            <person name="Pajuelo D."/>
            <person name="Ebbesson L."/>
            <person name="Teles M."/>
            <person name="MacKenzie S."/>
            <person name="Amaro C."/>
        </authorList>
    </citation>
    <scope>NUCLEOTIDE SEQUENCE</scope>
</reference>
<sequence>MGNTGILSTQTWIGHVGSSVPQCT</sequence>
<protein>
    <submittedName>
        <fullName evidence="1">Uncharacterized protein</fullName>
    </submittedName>
</protein>
<evidence type="ECO:0000313" key="1">
    <source>
        <dbReference type="EMBL" id="JAH37660.1"/>
    </source>
</evidence>
<organism evidence="1">
    <name type="scientific">Anguilla anguilla</name>
    <name type="common">European freshwater eel</name>
    <name type="synonym">Muraena anguilla</name>
    <dbReference type="NCBI Taxonomy" id="7936"/>
    <lineage>
        <taxon>Eukaryota</taxon>
        <taxon>Metazoa</taxon>
        <taxon>Chordata</taxon>
        <taxon>Craniata</taxon>
        <taxon>Vertebrata</taxon>
        <taxon>Euteleostomi</taxon>
        <taxon>Actinopterygii</taxon>
        <taxon>Neopterygii</taxon>
        <taxon>Teleostei</taxon>
        <taxon>Anguilliformes</taxon>
        <taxon>Anguillidae</taxon>
        <taxon>Anguilla</taxon>
    </lineage>
</organism>
<reference evidence="1" key="1">
    <citation type="submission" date="2014-11" db="EMBL/GenBank/DDBJ databases">
        <authorList>
            <person name="Amaro Gonzalez C."/>
        </authorList>
    </citation>
    <scope>NUCLEOTIDE SEQUENCE</scope>
</reference>
<dbReference type="AlphaFoldDB" id="A0A0E9SAD8"/>
<proteinExistence type="predicted"/>
<dbReference type="EMBL" id="GBXM01070917">
    <property type="protein sequence ID" value="JAH37660.1"/>
    <property type="molecule type" value="Transcribed_RNA"/>
</dbReference>
<accession>A0A0E9SAD8</accession>